<accession>A0AAE0BVF5</accession>
<dbReference type="Pfam" id="PF13532">
    <property type="entry name" value="2OG-FeII_Oxy_2"/>
    <property type="match status" value="1"/>
</dbReference>
<keyword evidence="4" id="KW-1185">Reference proteome</keyword>
<sequence>MAASGISVDKTCLTHKSWCVHQPESVSVSSRVFDELWALGDTFPVRTLSVLGKRKRIPRRQGIFSNALESHLCGGVEVTCEPLHAHPFFGTLLERWSFAHNALFVNWYSNGKDYFDARSEDEHANSETAIVCLTLGASRTLRVRQKAGGSIVSDVTLNDGDLFVMGGSFQSEFLHEITRKPVSVGSDCRTIGITLRAIKTEENAEDADWERFFDFAAFRGSESDACARVPCSMPNSEQ</sequence>
<protein>
    <recommendedName>
        <fullName evidence="2">Alpha-ketoglutarate-dependent dioxygenase AlkB-like domain-containing protein</fullName>
    </recommendedName>
</protein>
<dbReference type="Gene3D" id="2.60.120.590">
    <property type="entry name" value="Alpha-ketoglutarate-dependent dioxygenase AlkB-like"/>
    <property type="match status" value="1"/>
</dbReference>
<dbReference type="InterPro" id="IPR032854">
    <property type="entry name" value="ALKBH3"/>
</dbReference>
<evidence type="ECO:0000256" key="1">
    <source>
        <dbReference type="ARBA" id="ARBA00007879"/>
    </source>
</evidence>
<evidence type="ECO:0000313" key="4">
    <source>
        <dbReference type="Proteomes" id="UP001190700"/>
    </source>
</evidence>
<dbReference type="PANTHER" id="PTHR31212:SF4">
    <property type="entry name" value="ALPHA-KETOGLUTARATE-DEPENDENT DIOXYGENASE ALKB HOMOLOG 3"/>
    <property type="match status" value="1"/>
</dbReference>
<evidence type="ECO:0000259" key="2">
    <source>
        <dbReference type="Pfam" id="PF13532"/>
    </source>
</evidence>
<name>A0AAE0BVF5_9CHLO</name>
<dbReference type="EMBL" id="LGRX02033150">
    <property type="protein sequence ID" value="KAK3242595.1"/>
    <property type="molecule type" value="Genomic_DNA"/>
</dbReference>
<dbReference type="InterPro" id="IPR037151">
    <property type="entry name" value="AlkB-like_sf"/>
</dbReference>
<dbReference type="Proteomes" id="UP001190700">
    <property type="component" value="Unassembled WGS sequence"/>
</dbReference>
<gene>
    <name evidence="3" type="ORF">CYMTET_47754</name>
</gene>
<reference evidence="3 4" key="1">
    <citation type="journal article" date="2015" name="Genome Biol. Evol.">
        <title>Comparative Genomics of a Bacterivorous Green Alga Reveals Evolutionary Causalities and Consequences of Phago-Mixotrophic Mode of Nutrition.</title>
        <authorList>
            <person name="Burns J.A."/>
            <person name="Paasch A."/>
            <person name="Narechania A."/>
            <person name="Kim E."/>
        </authorList>
    </citation>
    <scope>NUCLEOTIDE SEQUENCE [LARGE SCALE GENOMIC DNA]</scope>
    <source>
        <strain evidence="3 4">PLY_AMNH</strain>
    </source>
</reference>
<dbReference type="GO" id="GO:0006307">
    <property type="term" value="P:DNA alkylation repair"/>
    <property type="evidence" value="ECO:0007669"/>
    <property type="project" value="InterPro"/>
</dbReference>
<proteinExistence type="inferred from homology"/>
<dbReference type="SUPFAM" id="SSF51197">
    <property type="entry name" value="Clavaminate synthase-like"/>
    <property type="match status" value="1"/>
</dbReference>
<dbReference type="InterPro" id="IPR027450">
    <property type="entry name" value="AlkB-like"/>
</dbReference>
<feature type="domain" description="Alpha-ketoglutarate-dependent dioxygenase AlkB-like" evidence="2">
    <location>
        <begin position="98"/>
        <end position="183"/>
    </location>
</feature>
<dbReference type="PANTHER" id="PTHR31212">
    <property type="entry name" value="ALPHA-KETOGLUTARATE-DEPENDENT DIOXYGENASE ALKB HOMOLOG 3"/>
    <property type="match status" value="1"/>
</dbReference>
<comment type="caution">
    <text evidence="3">The sequence shown here is derived from an EMBL/GenBank/DDBJ whole genome shotgun (WGS) entry which is preliminary data.</text>
</comment>
<dbReference type="GO" id="GO:0051213">
    <property type="term" value="F:dioxygenase activity"/>
    <property type="evidence" value="ECO:0007669"/>
    <property type="project" value="InterPro"/>
</dbReference>
<dbReference type="AlphaFoldDB" id="A0AAE0BVF5"/>
<organism evidence="3 4">
    <name type="scientific">Cymbomonas tetramitiformis</name>
    <dbReference type="NCBI Taxonomy" id="36881"/>
    <lineage>
        <taxon>Eukaryota</taxon>
        <taxon>Viridiplantae</taxon>
        <taxon>Chlorophyta</taxon>
        <taxon>Pyramimonadophyceae</taxon>
        <taxon>Pyramimonadales</taxon>
        <taxon>Pyramimonadaceae</taxon>
        <taxon>Cymbomonas</taxon>
    </lineage>
</organism>
<evidence type="ECO:0000313" key="3">
    <source>
        <dbReference type="EMBL" id="KAK3242595.1"/>
    </source>
</evidence>
<comment type="similarity">
    <text evidence="1">Belongs to the alkB family.</text>
</comment>